<organism evidence="1 2">
    <name type="scientific">Aureliella helgolandensis</name>
    <dbReference type="NCBI Taxonomy" id="2527968"/>
    <lineage>
        <taxon>Bacteria</taxon>
        <taxon>Pseudomonadati</taxon>
        <taxon>Planctomycetota</taxon>
        <taxon>Planctomycetia</taxon>
        <taxon>Pirellulales</taxon>
        <taxon>Pirellulaceae</taxon>
        <taxon>Aureliella</taxon>
    </lineage>
</organism>
<name>A0A518G5U0_9BACT</name>
<sequence length="116" mass="12086">MRATPYRGSPNPSIYSDRDAADWDLISRFPLGHHSPAMVARGLAEPHGALATSITKGAVLGELCDQGRKGGSEAIRLRDLADALSVGDGGLSCRATDAVSQLPSRGLTTKPPSNFG</sequence>
<accession>A0A518G5U0</accession>
<evidence type="ECO:0000313" key="2">
    <source>
        <dbReference type="Proteomes" id="UP000318017"/>
    </source>
</evidence>
<dbReference type="Proteomes" id="UP000318017">
    <property type="component" value="Chromosome"/>
</dbReference>
<dbReference type="EMBL" id="CP036298">
    <property type="protein sequence ID" value="QDV23966.1"/>
    <property type="molecule type" value="Genomic_DNA"/>
</dbReference>
<dbReference type="KEGG" id="ahel:Q31a_22790"/>
<reference evidence="1 2" key="1">
    <citation type="submission" date="2019-02" db="EMBL/GenBank/DDBJ databases">
        <title>Deep-cultivation of Planctomycetes and their phenomic and genomic characterization uncovers novel biology.</title>
        <authorList>
            <person name="Wiegand S."/>
            <person name="Jogler M."/>
            <person name="Boedeker C."/>
            <person name="Pinto D."/>
            <person name="Vollmers J."/>
            <person name="Rivas-Marin E."/>
            <person name="Kohn T."/>
            <person name="Peeters S.H."/>
            <person name="Heuer A."/>
            <person name="Rast P."/>
            <person name="Oberbeckmann S."/>
            <person name="Bunk B."/>
            <person name="Jeske O."/>
            <person name="Meyerdierks A."/>
            <person name="Storesund J.E."/>
            <person name="Kallscheuer N."/>
            <person name="Luecker S."/>
            <person name="Lage O.M."/>
            <person name="Pohl T."/>
            <person name="Merkel B.J."/>
            <person name="Hornburger P."/>
            <person name="Mueller R.-W."/>
            <person name="Bruemmer F."/>
            <person name="Labrenz M."/>
            <person name="Spormann A.M."/>
            <person name="Op den Camp H."/>
            <person name="Overmann J."/>
            <person name="Amann R."/>
            <person name="Jetten M.S.M."/>
            <person name="Mascher T."/>
            <person name="Medema M.H."/>
            <person name="Devos D.P."/>
            <person name="Kaster A.-K."/>
            <person name="Ovreas L."/>
            <person name="Rohde M."/>
            <person name="Galperin M.Y."/>
            <person name="Jogler C."/>
        </authorList>
    </citation>
    <scope>NUCLEOTIDE SEQUENCE [LARGE SCALE GENOMIC DNA]</scope>
    <source>
        <strain evidence="1 2">Q31a</strain>
    </source>
</reference>
<protein>
    <submittedName>
        <fullName evidence="1">Uncharacterized protein</fullName>
    </submittedName>
</protein>
<keyword evidence="2" id="KW-1185">Reference proteome</keyword>
<gene>
    <name evidence="1" type="ORF">Q31a_22790</name>
</gene>
<proteinExistence type="predicted"/>
<dbReference type="AlphaFoldDB" id="A0A518G5U0"/>
<evidence type="ECO:0000313" key="1">
    <source>
        <dbReference type="EMBL" id="QDV23966.1"/>
    </source>
</evidence>